<dbReference type="Gene3D" id="3.50.50.60">
    <property type="entry name" value="FAD/NAD(P)-binding domain"/>
    <property type="match status" value="1"/>
</dbReference>
<sequence length="465" mass="53174">MKKNNCIIAGGGICGLFSAILLTDYFENVYIIEKESECGGLLKSIKLPNGAIFDQGTHVPNTTLIPEIDNILFGKEEERHLYWNDLGKLRSGNYFNGRWNLINQMLDVRNLPDDIYQKGIIELLSLTKLSQAENIVSFLCETLGPTFTQHAIAPIAQKLYGNEVELSKLVTNSSVSYFGLSRVMALDSIVSKKLKELPAFDEKLAYHNEKDFEQRLRKDKVPQRKNYYPKNNQGVGFWVAHLLKQAKDKGVKFFTNDYIDKINHENKKVTSIELGNCKEKIRCDYLFWTAPPVLALEAAGIKVLQTDVTFRSACIFHYQIDRQLLNTESHYVWNWDSKYKGFRITLYSNMQKDIISNTAKLTVETLCKPDEVDCITLEEMFNELVSIGLVDKSSLILSQKKQIIHHTFPIPTFEFVDAVASHYEQLSGAFKNIHIAGRFAGKNWFHEDVFKGVYFDLKEKFGSTS</sequence>
<dbReference type="OrthoDB" id="7022129at2"/>
<accession>A0A1I1HT36</accession>
<evidence type="ECO:0000313" key="2">
    <source>
        <dbReference type="EMBL" id="SFC24613.1"/>
    </source>
</evidence>
<evidence type="ECO:0000313" key="3">
    <source>
        <dbReference type="Proteomes" id="UP000198862"/>
    </source>
</evidence>
<dbReference type="Proteomes" id="UP000198862">
    <property type="component" value="Unassembled WGS sequence"/>
</dbReference>
<dbReference type="EMBL" id="FOLO01000006">
    <property type="protein sequence ID" value="SFC24613.1"/>
    <property type="molecule type" value="Genomic_DNA"/>
</dbReference>
<dbReference type="InterPro" id="IPR036188">
    <property type="entry name" value="FAD/NAD-bd_sf"/>
</dbReference>
<protein>
    <submittedName>
        <fullName evidence="2">NAD(P)-binding Rossmann-like domain-containing protein</fullName>
    </submittedName>
</protein>
<comment type="similarity">
    <text evidence="1">Belongs to the carotenoid/retinoid oxidoreductase family.</text>
</comment>
<dbReference type="PANTHER" id="PTHR43734">
    <property type="entry name" value="PHYTOENE DESATURASE"/>
    <property type="match status" value="1"/>
</dbReference>
<keyword evidence="3" id="KW-1185">Reference proteome</keyword>
<dbReference type="Pfam" id="PF13450">
    <property type="entry name" value="NAD_binding_8"/>
    <property type="match status" value="1"/>
</dbReference>
<dbReference type="PANTHER" id="PTHR43734:SF1">
    <property type="entry name" value="PHYTOENE DESATURASE"/>
    <property type="match status" value="1"/>
</dbReference>
<proteinExistence type="inferred from homology"/>
<name>A0A1I1HT36_9GAMM</name>
<dbReference type="AlphaFoldDB" id="A0A1I1HT36"/>
<organism evidence="2 3">
    <name type="scientific">Pseudoalteromonas denitrificans DSM 6059</name>
    <dbReference type="NCBI Taxonomy" id="1123010"/>
    <lineage>
        <taxon>Bacteria</taxon>
        <taxon>Pseudomonadati</taxon>
        <taxon>Pseudomonadota</taxon>
        <taxon>Gammaproteobacteria</taxon>
        <taxon>Alteromonadales</taxon>
        <taxon>Pseudoalteromonadaceae</taxon>
        <taxon>Pseudoalteromonas</taxon>
    </lineage>
</organism>
<gene>
    <name evidence="2" type="ORF">SAMN02745724_01249</name>
</gene>
<reference evidence="2 3" key="1">
    <citation type="submission" date="2016-10" db="EMBL/GenBank/DDBJ databases">
        <authorList>
            <person name="de Groot N.N."/>
        </authorList>
    </citation>
    <scope>NUCLEOTIDE SEQUENCE [LARGE SCALE GENOMIC DNA]</scope>
    <source>
        <strain evidence="2 3">DSM 6059</strain>
    </source>
</reference>
<dbReference type="RefSeq" id="WP_091981711.1">
    <property type="nucleotide sequence ID" value="NZ_FOLO01000006.1"/>
</dbReference>
<dbReference type="SUPFAM" id="SSF51905">
    <property type="entry name" value="FAD/NAD(P)-binding domain"/>
    <property type="match status" value="1"/>
</dbReference>
<dbReference type="STRING" id="1123010.SAMN02745724_01249"/>
<evidence type="ECO:0000256" key="1">
    <source>
        <dbReference type="ARBA" id="ARBA00006046"/>
    </source>
</evidence>